<dbReference type="PROSITE" id="PS50203">
    <property type="entry name" value="CALPAIN_CAT"/>
    <property type="match status" value="1"/>
</dbReference>
<comment type="caution">
    <text evidence="4">The sequence shown here is derived from an EMBL/GenBank/DDBJ whole genome shotgun (WGS) entry which is preliminary data.</text>
</comment>
<dbReference type="Pfam" id="PF00648">
    <property type="entry name" value="Peptidase_C2"/>
    <property type="match status" value="1"/>
</dbReference>
<evidence type="ECO:0000313" key="4">
    <source>
        <dbReference type="EMBL" id="GAA3608465.1"/>
    </source>
</evidence>
<accession>A0ABP6ZG16</accession>
<gene>
    <name evidence="4" type="ORF">GCM10022419_111720</name>
</gene>
<dbReference type="InterPro" id="IPR038765">
    <property type="entry name" value="Papain-like_cys_pep_sf"/>
</dbReference>
<protein>
    <recommendedName>
        <fullName evidence="3">Calpain catalytic domain-containing protein</fullName>
    </recommendedName>
</protein>
<dbReference type="Proteomes" id="UP001500630">
    <property type="component" value="Unassembled WGS sequence"/>
</dbReference>
<evidence type="ECO:0000256" key="2">
    <source>
        <dbReference type="SAM" id="MobiDB-lite"/>
    </source>
</evidence>
<evidence type="ECO:0000256" key="1">
    <source>
        <dbReference type="PROSITE-ProRule" id="PRU00239"/>
    </source>
</evidence>
<reference evidence="5" key="1">
    <citation type="journal article" date="2019" name="Int. J. Syst. Evol. Microbiol.">
        <title>The Global Catalogue of Microorganisms (GCM) 10K type strain sequencing project: providing services to taxonomists for standard genome sequencing and annotation.</title>
        <authorList>
            <consortium name="The Broad Institute Genomics Platform"/>
            <consortium name="The Broad Institute Genome Sequencing Center for Infectious Disease"/>
            <person name="Wu L."/>
            <person name="Ma J."/>
        </authorList>
    </citation>
    <scope>NUCLEOTIDE SEQUENCE [LARGE SCALE GENOMIC DNA]</scope>
    <source>
        <strain evidence="5">JCM 17326</strain>
    </source>
</reference>
<evidence type="ECO:0000313" key="5">
    <source>
        <dbReference type="Proteomes" id="UP001500630"/>
    </source>
</evidence>
<dbReference type="InterPro" id="IPR001300">
    <property type="entry name" value="Peptidase_C2_calpain_cat"/>
</dbReference>
<name>A0ABP6ZG16_9ACTN</name>
<comment type="caution">
    <text evidence="1">Lacks conserved residue(s) required for the propagation of feature annotation.</text>
</comment>
<feature type="region of interest" description="Disordered" evidence="2">
    <location>
        <begin position="1"/>
        <end position="21"/>
    </location>
</feature>
<proteinExistence type="predicted"/>
<feature type="domain" description="Calpain catalytic" evidence="3">
    <location>
        <begin position="205"/>
        <end position="416"/>
    </location>
</feature>
<organism evidence="4 5">
    <name type="scientific">Nonomuraea rosea</name>
    <dbReference type="NCBI Taxonomy" id="638574"/>
    <lineage>
        <taxon>Bacteria</taxon>
        <taxon>Bacillati</taxon>
        <taxon>Actinomycetota</taxon>
        <taxon>Actinomycetes</taxon>
        <taxon>Streptosporangiales</taxon>
        <taxon>Streptosporangiaceae</taxon>
        <taxon>Nonomuraea</taxon>
    </lineage>
</organism>
<dbReference type="SUPFAM" id="SSF54001">
    <property type="entry name" value="Cysteine proteinases"/>
    <property type="match status" value="1"/>
</dbReference>
<dbReference type="EMBL" id="BAABDQ010000044">
    <property type="protein sequence ID" value="GAA3608465.1"/>
    <property type="molecule type" value="Genomic_DNA"/>
</dbReference>
<feature type="compositionally biased region" description="Basic and acidic residues" evidence="2">
    <location>
        <begin position="10"/>
        <end position="21"/>
    </location>
</feature>
<keyword evidence="5" id="KW-1185">Reference proteome</keyword>
<sequence length="686" mass="75647">MSNPKQTSLRRKDVGRPKSDDAKVAVLEEQHFIVNEAVTGDTGTIIKSRRMEAFEPHLPVAAKTADVIRLIETKSQEEVEAFILQPAVTQKLAEEVVLHFAAEDHLGDWPTVLRAWADCSKERRKAALRILPNEVKTVFKDLVEEYVKQNPEDSDPDHDDLAITYEVAIAYYRLMVHGDLDEAANATGKSLVLGPPNVYATLQGAMAKVPMPEKPGDLYVHHLDPVLDESDDAPRADLPEVVTLTAKNKLWLQGGPSADDVCQGELGDCYFLAPLGAIAHHDPANIKRMVKKSDDRYVVTFTRTIRHQNRAYRIPQQVELPSAIFAHNDQGVLLGARVRVQRGDPVRRRLKTMGGMNDQTGQYEDGIEYLQTTYELKTALWAPIVERAYAALAGTYGLLADQPPVSDTANNGYAEIGQGSSSGYAVLGCLYGNRFRYSRSIEVTDPAAADKPGAELFNLLLMINDQAKGTSPCLAIPTASVSWRNVSKELISLCTQQLHSHDGLRDAADLDPHLGVLVKKLAETADGEDDALKALDSDNEYRMACTEIMNAVMSRRLEAPWAERVVKLLSALALPGSMRADRPYLYARHAYAIADVDLQLFGRWPVPDYETNPVLGTPFGNLAEMAAALPTLDTHASTISLVNPHHKNAPNLNGRLTPETDTGTFRLSLAEFLDFFHSVDYGVVDR</sequence>
<evidence type="ECO:0000259" key="3">
    <source>
        <dbReference type="PROSITE" id="PS50203"/>
    </source>
</evidence>